<name>A0ABR9XRU4_9CHLB</name>
<dbReference type="InterPro" id="IPR052193">
    <property type="entry name" value="Peptidase_C59"/>
</dbReference>
<dbReference type="InterPro" id="IPR029055">
    <property type="entry name" value="Ntn_hydrolases_N"/>
</dbReference>
<dbReference type="Pfam" id="PF02275">
    <property type="entry name" value="CBAH"/>
    <property type="match status" value="1"/>
</dbReference>
<feature type="region of interest" description="Disordered" evidence="3">
    <location>
        <begin position="225"/>
        <end position="244"/>
    </location>
</feature>
<evidence type="ECO:0000256" key="1">
    <source>
        <dbReference type="ARBA" id="ARBA00006625"/>
    </source>
</evidence>
<organism evidence="5 6">
    <name type="scientific">Prosthecochloris ethylica</name>
    <dbReference type="NCBI Taxonomy" id="2743976"/>
    <lineage>
        <taxon>Bacteria</taxon>
        <taxon>Pseudomonadati</taxon>
        <taxon>Chlorobiota</taxon>
        <taxon>Chlorobiia</taxon>
        <taxon>Chlorobiales</taxon>
        <taxon>Chlorobiaceae</taxon>
        <taxon>Prosthecochloris</taxon>
    </lineage>
</organism>
<evidence type="ECO:0000259" key="4">
    <source>
        <dbReference type="Pfam" id="PF02275"/>
    </source>
</evidence>
<protein>
    <submittedName>
        <fullName evidence="5">Linear amide C-N hydrolase</fullName>
    </submittedName>
</protein>
<dbReference type="PANTHER" id="PTHR35527">
    <property type="entry name" value="CHOLOYLGLYCINE HYDROLASE"/>
    <property type="match status" value="1"/>
</dbReference>
<evidence type="ECO:0000256" key="2">
    <source>
        <dbReference type="ARBA" id="ARBA00022801"/>
    </source>
</evidence>
<proteinExistence type="inferred from homology"/>
<keyword evidence="2 5" id="KW-0378">Hydrolase</keyword>
<dbReference type="SUPFAM" id="SSF56235">
    <property type="entry name" value="N-terminal nucleophile aminohydrolases (Ntn hydrolases)"/>
    <property type="match status" value="1"/>
</dbReference>
<feature type="domain" description="Choloylglycine hydrolase/NAAA C-terminal" evidence="4">
    <location>
        <begin position="24"/>
        <end position="233"/>
    </location>
</feature>
<dbReference type="Proteomes" id="UP000619838">
    <property type="component" value="Unassembled WGS sequence"/>
</dbReference>
<sequence length="244" mass="26380">MHWLIALMIGFVAKLTTPGSAEACTGLSLKSEDGAVIAARTVEWALGDAHHDTLAIFPRKHAFTALTPGGENGLRWVGDYGFVSLTAYGQEYGPDGMNEAGLYVGMYYFPGYASFAPYDEAQADRSLSVGDFMRWMLSSFKSVAEVTAHLNNVRVVNVEDPRFGGAPLPFHWKIADETGAAIILEIVEGGQVKIYDALLGVIANSPDYGWHLTNLRNYLGLSGRRKSPSHWTGGNSHPSAEGLA</sequence>
<gene>
    <name evidence="5" type="ORF">INT08_04995</name>
</gene>
<feature type="compositionally biased region" description="Polar residues" evidence="3">
    <location>
        <begin position="229"/>
        <end position="238"/>
    </location>
</feature>
<reference evidence="5 6" key="1">
    <citation type="journal article" date="2020" name="Microorganisms">
        <title>Simultaneous Genome Sequencing of Prosthecochloris ethylica and Desulfuromonas acetoxidans within a Syntrophic Mixture Reveals Unique Pili and Protein Interactions.</title>
        <authorList>
            <person name="Kyndt J.A."/>
            <person name="Van Beeumen J.J."/>
            <person name="Meyer T.E."/>
        </authorList>
    </citation>
    <scope>NUCLEOTIDE SEQUENCE [LARGE SCALE GENOMIC DNA]</scope>
    <source>
        <strain evidence="5 6">N3</strain>
    </source>
</reference>
<dbReference type="Gene3D" id="3.60.60.10">
    <property type="entry name" value="Penicillin V Acylase, Chain A"/>
    <property type="match status" value="1"/>
</dbReference>
<dbReference type="PANTHER" id="PTHR35527:SF2">
    <property type="entry name" value="HYDROLASE"/>
    <property type="match status" value="1"/>
</dbReference>
<evidence type="ECO:0000313" key="5">
    <source>
        <dbReference type="EMBL" id="MBF0636535.1"/>
    </source>
</evidence>
<evidence type="ECO:0000256" key="3">
    <source>
        <dbReference type="SAM" id="MobiDB-lite"/>
    </source>
</evidence>
<evidence type="ECO:0000313" key="6">
    <source>
        <dbReference type="Proteomes" id="UP000619838"/>
    </source>
</evidence>
<dbReference type="GO" id="GO:0016787">
    <property type="term" value="F:hydrolase activity"/>
    <property type="evidence" value="ECO:0007669"/>
    <property type="project" value="UniProtKB-KW"/>
</dbReference>
<comment type="similarity">
    <text evidence="1">Belongs to the peptidase C59 family.</text>
</comment>
<dbReference type="InterPro" id="IPR029132">
    <property type="entry name" value="CBAH/NAAA_C"/>
</dbReference>
<comment type="caution">
    <text evidence="5">The sequence shown here is derived from an EMBL/GenBank/DDBJ whole genome shotgun (WGS) entry which is preliminary data.</text>
</comment>
<keyword evidence="6" id="KW-1185">Reference proteome</keyword>
<dbReference type="EMBL" id="JADGII010000006">
    <property type="protein sequence ID" value="MBF0636535.1"/>
    <property type="molecule type" value="Genomic_DNA"/>
</dbReference>
<accession>A0ABR9XRU4</accession>